<keyword evidence="3" id="KW-1185">Reference proteome</keyword>
<dbReference type="InterPro" id="IPR036388">
    <property type="entry name" value="WH-like_DNA-bd_sf"/>
</dbReference>
<dbReference type="RefSeq" id="WP_378240141.1">
    <property type="nucleotide sequence ID" value="NZ_JBHRWK010000024.1"/>
</dbReference>
<proteinExistence type="predicted"/>
<dbReference type="Pfam" id="PF02384">
    <property type="entry name" value="N6_Mtase"/>
    <property type="match status" value="1"/>
</dbReference>
<dbReference type="InterPro" id="IPR003356">
    <property type="entry name" value="DNA_methylase_A-5"/>
</dbReference>
<sequence length="549" mass="58506">MNVKSSGQVEALVTAAEIATLAKVTRAAVSNWRKRYPDFPAPARGAGRNALFALSDVDAWLRQHARGDTSSPEVLIWQALRAQYGEDLIRGLADVSDLSIAGTTSPLEPSLRARIDDIAAQSSLAEVITGLIERFLGSPGRGGAEQVTTPRLANAVRFFAGPVTEVVFDPACGIGSLLLAFEDGSGGAAAGQESNPAAARLAAARARFEGKADVTVKVGDSLRADQWPDFRAALVVCDPPVNVADWGREDLLLDARWEFGVPTRAESELAWVQHCYAHVAPGGRAIVVMPASVAYRKAGRRIRAELVRRGVLTEVVALPAGMAASHPQPVHLWQLTRPVSPDQVKSFVRMVDLTDNDPDGPFEPLSSQVADVSRVDLLDEEVDLTPARHVVLLRTDHLAEYLAVCEAVEGGLQRLGNLLPSLASGPGSLDGSTVRMADLARAGLVTISDGSAVSTSELLDTDYLAGFLRSAANIKRATSGSGSFRADIRGSRIPQMSIDDQRTYGTAFRTLDEFERCLADLAKWGERAAALARDGLTHGALLPGTKESQ</sequence>
<reference evidence="3" key="1">
    <citation type="journal article" date="2019" name="Int. J. Syst. Evol. Microbiol.">
        <title>The Global Catalogue of Microorganisms (GCM) 10K type strain sequencing project: providing services to taxonomists for standard genome sequencing and annotation.</title>
        <authorList>
            <consortium name="The Broad Institute Genomics Platform"/>
            <consortium name="The Broad Institute Genome Sequencing Center for Infectious Disease"/>
            <person name="Wu L."/>
            <person name="Ma J."/>
        </authorList>
    </citation>
    <scope>NUCLEOTIDE SEQUENCE [LARGE SCALE GENOMIC DNA]</scope>
    <source>
        <strain evidence="3">CGMCC 4.7676</strain>
    </source>
</reference>
<dbReference type="PANTHER" id="PTHR42998">
    <property type="entry name" value="TYPE I RESTRICTION ENZYME HINDVIIP M PROTEIN-RELATED"/>
    <property type="match status" value="1"/>
</dbReference>
<gene>
    <name evidence="2" type="ORF">ACFOSH_18280</name>
</gene>
<comment type="caution">
    <text evidence="2">The sequence shown here is derived from an EMBL/GenBank/DDBJ whole genome shotgun (WGS) entry which is preliminary data.</text>
</comment>
<dbReference type="GO" id="GO:0008168">
    <property type="term" value="F:methyltransferase activity"/>
    <property type="evidence" value="ECO:0007669"/>
    <property type="project" value="UniProtKB-KW"/>
</dbReference>
<name>A0ABV7NZE0_9PSEU</name>
<accession>A0ABV7NZE0</accession>
<protein>
    <submittedName>
        <fullName evidence="2">N-6 DNA methylase</fullName>
    </submittedName>
</protein>
<dbReference type="EMBL" id="JBHRWK010000024">
    <property type="protein sequence ID" value="MFC3451383.1"/>
    <property type="molecule type" value="Genomic_DNA"/>
</dbReference>
<dbReference type="Proteomes" id="UP001595645">
    <property type="component" value="Unassembled WGS sequence"/>
</dbReference>
<evidence type="ECO:0000259" key="1">
    <source>
        <dbReference type="Pfam" id="PF02384"/>
    </source>
</evidence>
<dbReference type="InterPro" id="IPR052916">
    <property type="entry name" value="Type-I_RE_MTase_Subunit"/>
</dbReference>
<evidence type="ECO:0000313" key="2">
    <source>
        <dbReference type="EMBL" id="MFC3451383.1"/>
    </source>
</evidence>
<dbReference type="SUPFAM" id="SSF53335">
    <property type="entry name" value="S-adenosyl-L-methionine-dependent methyltransferases"/>
    <property type="match status" value="1"/>
</dbReference>
<dbReference type="PANTHER" id="PTHR42998:SF1">
    <property type="entry name" value="TYPE I RESTRICTION ENZYME HINDI METHYLASE SUBUNIT"/>
    <property type="match status" value="1"/>
</dbReference>
<keyword evidence="2" id="KW-0489">Methyltransferase</keyword>
<dbReference type="Gene3D" id="1.10.10.10">
    <property type="entry name" value="Winged helix-like DNA-binding domain superfamily/Winged helix DNA-binding domain"/>
    <property type="match status" value="1"/>
</dbReference>
<keyword evidence="2" id="KW-0808">Transferase</keyword>
<dbReference type="InterPro" id="IPR029063">
    <property type="entry name" value="SAM-dependent_MTases_sf"/>
</dbReference>
<organism evidence="2 3">
    <name type="scientific">Amycolatopsis speibonae</name>
    <dbReference type="NCBI Taxonomy" id="1450224"/>
    <lineage>
        <taxon>Bacteria</taxon>
        <taxon>Bacillati</taxon>
        <taxon>Actinomycetota</taxon>
        <taxon>Actinomycetes</taxon>
        <taxon>Pseudonocardiales</taxon>
        <taxon>Pseudonocardiaceae</taxon>
        <taxon>Amycolatopsis</taxon>
    </lineage>
</organism>
<evidence type="ECO:0000313" key="3">
    <source>
        <dbReference type="Proteomes" id="UP001595645"/>
    </source>
</evidence>
<dbReference type="GO" id="GO:0032259">
    <property type="term" value="P:methylation"/>
    <property type="evidence" value="ECO:0007669"/>
    <property type="project" value="UniProtKB-KW"/>
</dbReference>
<feature type="domain" description="DNA methylase adenine-specific" evidence="1">
    <location>
        <begin position="162"/>
        <end position="352"/>
    </location>
</feature>
<dbReference type="Gene3D" id="3.40.50.150">
    <property type="entry name" value="Vaccinia Virus protein VP39"/>
    <property type="match status" value="1"/>
</dbReference>
<dbReference type="PRINTS" id="PR00507">
    <property type="entry name" value="N12N6MTFRASE"/>
</dbReference>